<organism evidence="1 2">
    <name type="scientific">Cellulomonas rhizosphaerae</name>
    <dbReference type="NCBI Taxonomy" id="2293719"/>
    <lineage>
        <taxon>Bacteria</taxon>
        <taxon>Bacillati</taxon>
        <taxon>Actinomycetota</taxon>
        <taxon>Actinomycetes</taxon>
        <taxon>Micrococcales</taxon>
        <taxon>Cellulomonadaceae</taxon>
        <taxon>Cellulomonas</taxon>
    </lineage>
</organism>
<evidence type="ECO:0000313" key="1">
    <source>
        <dbReference type="EMBL" id="RHA43902.1"/>
    </source>
</evidence>
<name>A0A413RPF8_9CELL</name>
<gene>
    <name evidence="1" type="ORF">D1825_03985</name>
</gene>
<protein>
    <submittedName>
        <fullName evidence="1">Uncharacterized protein</fullName>
    </submittedName>
</protein>
<evidence type="ECO:0000313" key="2">
    <source>
        <dbReference type="Proteomes" id="UP000283374"/>
    </source>
</evidence>
<keyword evidence="2" id="KW-1185">Reference proteome</keyword>
<dbReference type="EMBL" id="QWKP01000132">
    <property type="protein sequence ID" value="RHA43902.1"/>
    <property type="molecule type" value="Genomic_DNA"/>
</dbReference>
<reference evidence="1 2" key="1">
    <citation type="submission" date="2018-08" db="EMBL/GenBank/DDBJ databases">
        <title>Cellulomonas rhizosphaerae sp. nov., a novel actinomycete isolated from soil.</title>
        <authorList>
            <person name="Tian Y."/>
        </authorList>
    </citation>
    <scope>NUCLEOTIDE SEQUENCE [LARGE SCALE GENOMIC DNA]</scope>
    <source>
        <strain evidence="1 2">NEAU-TCZ24</strain>
    </source>
</reference>
<dbReference type="RefSeq" id="WP_118766173.1">
    <property type="nucleotide sequence ID" value="NZ_QWKP01000132.1"/>
</dbReference>
<dbReference type="AlphaFoldDB" id="A0A413RPF8"/>
<dbReference type="Proteomes" id="UP000283374">
    <property type="component" value="Unassembled WGS sequence"/>
</dbReference>
<sequence length="151" mass="15702">MARHHTPVVVLLTVILLVTGTWTAVAHHDAELGDQRAAARERDARAVTSLALPAGFTPIACEGATAIFDRCWRVAVLPDEALDDAVRALGAGGRDAPPACTRSAEDLVMGCNATVGTVTLVATRDLNEAWTSKDDVLAGTSTLAMTQTGPA</sequence>
<accession>A0A413RPF8</accession>
<dbReference type="OrthoDB" id="9855093at2"/>
<proteinExistence type="predicted"/>
<comment type="caution">
    <text evidence="1">The sequence shown here is derived from an EMBL/GenBank/DDBJ whole genome shotgun (WGS) entry which is preliminary data.</text>
</comment>